<dbReference type="Pfam" id="PF01243">
    <property type="entry name" value="PNPOx_N"/>
    <property type="match status" value="1"/>
</dbReference>
<organism evidence="3 4">
    <name type="scientific">Mycobacterium bourgelatii</name>
    <dbReference type="NCBI Taxonomy" id="1273442"/>
    <lineage>
        <taxon>Bacteria</taxon>
        <taxon>Bacillati</taxon>
        <taxon>Actinomycetota</taxon>
        <taxon>Actinomycetes</taxon>
        <taxon>Mycobacteriales</taxon>
        <taxon>Mycobacteriaceae</taxon>
        <taxon>Mycobacterium</taxon>
    </lineage>
</organism>
<keyword evidence="1" id="KW-0560">Oxidoreductase</keyword>
<dbReference type="AlphaFoldDB" id="A0A7I9YPX5"/>
<dbReference type="GO" id="GO:0005829">
    <property type="term" value="C:cytosol"/>
    <property type="evidence" value="ECO:0007669"/>
    <property type="project" value="TreeGrafter"/>
</dbReference>
<dbReference type="InterPro" id="IPR012349">
    <property type="entry name" value="Split_barrel_FMN-bd"/>
</dbReference>
<protein>
    <recommendedName>
        <fullName evidence="2">Pyridoxamine 5'-phosphate oxidase N-terminal domain-containing protein</fullName>
    </recommendedName>
</protein>
<name>A0A7I9YPX5_MYCBU</name>
<dbReference type="PANTHER" id="PTHR35176">
    <property type="entry name" value="HEME OXYGENASE HI_0854-RELATED"/>
    <property type="match status" value="1"/>
</dbReference>
<sequence>MRGRTKGVMNAQELAQELGHPGAQQLLAGSMARLAYNGHDGFPRVIPVGFYWTGDRIVVSTAPTSPKARALSSRPQVAMTIDTGSTPEEAKALLMRGVATLETVDGVTEEYLAAARSSMDEPRAAEFEDNVRSTYKQMVRISIEPLWARFYDFGAGRLPAFLADLVNDG</sequence>
<evidence type="ECO:0000259" key="2">
    <source>
        <dbReference type="Pfam" id="PF01243"/>
    </source>
</evidence>
<comment type="caution">
    <text evidence="3">The sequence shown here is derived from an EMBL/GenBank/DDBJ whole genome shotgun (WGS) entry which is preliminary data.</text>
</comment>
<feature type="domain" description="Pyridoxamine 5'-phosphate oxidase N-terminal" evidence="2">
    <location>
        <begin position="31"/>
        <end position="119"/>
    </location>
</feature>
<accession>A0A7I9YPX5</accession>
<dbReference type="Gene3D" id="2.30.110.10">
    <property type="entry name" value="Electron Transport, Fmn-binding Protein, Chain A"/>
    <property type="match status" value="1"/>
</dbReference>
<evidence type="ECO:0000313" key="4">
    <source>
        <dbReference type="Proteomes" id="UP000465360"/>
    </source>
</evidence>
<dbReference type="PANTHER" id="PTHR35176:SF6">
    <property type="entry name" value="HEME OXYGENASE HI_0854-RELATED"/>
    <property type="match status" value="1"/>
</dbReference>
<keyword evidence="4" id="KW-1185">Reference proteome</keyword>
<dbReference type="GO" id="GO:0070967">
    <property type="term" value="F:coenzyme F420 binding"/>
    <property type="evidence" value="ECO:0007669"/>
    <property type="project" value="TreeGrafter"/>
</dbReference>
<dbReference type="Proteomes" id="UP000465360">
    <property type="component" value="Unassembled WGS sequence"/>
</dbReference>
<gene>
    <name evidence="3" type="ORF">MBOU_25650</name>
</gene>
<dbReference type="SUPFAM" id="SSF50475">
    <property type="entry name" value="FMN-binding split barrel"/>
    <property type="match status" value="1"/>
</dbReference>
<evidence type="ECO:0000313" key="3">
    <source>
        <dbReference type="EMBL" id="GFG90523.1"/>
    </source>
</evidence>
<dbReference type="GO" id="GO:0016627">
    <property type="term" value="F:oxidoreductase activity, acting on the CH-CH group of donors"/>
    <property type="evidence" value="ECO:0007669"/>
    <property type="project" value="TreeGrafter"/>
</dbReference>
<dbReference type="EMBL" id="BLKZ01000001">
    <property type="protein sequence ID" value="GFG90523.1"/>
    <property type="molecule type" value="Genomic_DNA"/>
</dbReference>
<dbReference type="InterPro" id="IPR052019">
    <property type="entry name" value="F420H2_bilvrd_red/Heme_oxyg"/>
</dbReference>
<dbReference type="InterPro" id="IPR011576">
    <property type="entry name" value="Pyridox_Oxase_N"/>
</dbReference>
<reference evidence="3 4" key="1">
    <citation type="journal article" date="2019" name="Emerg. Microbes Infect.">
        <title>Comprehensive subspecies identification of 175 nontuberculous mycobacteria species based on 7547 genomic profiles.</title>
        <authorList>
            <person name="Matsumoto Y."/>
            <person name="Kinjo T."/>
            <person name="Motooka D."/>
            <person name="Nabeya D."/>
            <person name="Jung N."/>
            <person name="Uechi K."/>
            <person name="Horii T."/>
            <person name="Iida T."/>
            <person name="Fujita J."/>
            <person name="Nakamura S."/>
        </authorList>
    </citation>
    <scope>NUCLEOTIDE SEQUENCE [LARGE SCALE GENOMIC DNA]</scope>
    <source>
        <strain evidence="3 4">JCM 30725</strain>
    </source>
</reference>
<evidence type="ECO:0000256" key="1">
    <source>
        <dbReference type="ARBA" id="ARBA00023002"/>
    </source>
</evidence>
<proteinExistence type="predicted"/>